<keyword evidence="5" id="KW-0456">Lyase</keyword>
<evidence type="ECO:0000259" key="9">
    <source>
        <dbReference type="PROSITE" id="PS50076"/>
    </source>
</evidence>
<feature type="compositionally biased region" description="Acidic residues" evidence="8">
    <location>
        <begin position="327"/>
        <end position="338"/>
    </location>
</feature>
<evidence type="ECO:0000256" key="8">
    <source>
        <dbReference type="SAM" id="MobiDB-lite"/>
    </source>
</evidence>
<dbReference type="VEuPathDB" id="FungiDB:MGL_2101"/>
<dbReference type="InterPro" id="IPR036236">
    <property type="entry name" value="Znf_C2H2_sf"/>
</dbReference>
<dbReference type="EC" id="4.3.2.7" evidence="1"/>
<dbReference type="SUPFAM" id="SSF46565">
    <property type="entry name" value="Chaperone J-domain"/>
    <property type="match status" value="1"/>
</dbReference>
<dbReference type="STRING" id="425265.A8Q0Y9"/>
<evidence type="ECO:0000313" key="11">
    <source>
        <dbReference type="EMBL" id="EDP43888.1"/>
    </source>
</evidence>
<dbReference type="OMA" id="ANKIFHK"/>
<dbReference type="InterPro" id="IPR018253">
    <property type="entry name" value="DnaJ_domain_CS"/>
</dbReference>
<dbReference type="Proteomes" id="UP000008837">
    <property type="component" value="Unassembled WGS sequence"/>
</dbReference>
<dbReference type="PROSITE" id="PS00028">
    <property type="entry name" value="ZINC_FINGER_C2H2_1"/>
    <property type="match status" value="1"/>
</dbReference>
<keyword evidence="7" id="KW-0175">Coiled coil</keyword>
<dbReference type="AlphaFoldDB" id="A8Q0Y9"/>
<dbReference type="InterPro" id="IPR051964">
    <property type="entry name" value="Chaperone_stress_response"/>
</dbReference>
<dbReference type="InterPro" id="IPR013087">
    <property type="entry name" value="Znf_C2H2_type"/>
</dbReference>
<dbReference type="InterPro" id="IPR013024">
    <property type="entry name" value="GGCT-like"/>
</dbReference>
<dbReference type="CDD" id="cd06661">
    <property type="entry name" value="GGCT_like"/>
    <property type="match status" value="1"/>
</dbReference>
<dbReference type="Pfam" id="PF00226">
    <property type="entry name" value="DnaJ"/>
    <property type="match status" value="1"/>
</dbReference>
<dbReference type="SUPFAM" id="SSF110857">
    <property type="entry name" value="Gamma-glutamyl cyclotransferase-like"/>
    <property type="match status" value="1"/>
</dbReference>
<accession>A8Q0Y9</accession>
<evidence type="ECO:0000256" key="6">
    <source>
        <dbReference type="PROSITE-ProRule" id="PRU00042"/>
    </source>
</evidence>
<dbReference type="InterPro" id="IPR036568">
    <property type="entry name" value="GGCT-like_sf"/>
</dbReference>
<evidence type="ECO:0000256" key="3">
    <source>
        <dbReference type="ARBA" id="ARBA00022771"/>
    </source>
</evidence>
<dbReference type="PRINTS" id="PR00625">
    <property type="entry name" value="JDOMAIN"/>
</dbReference>
<evidence type="ECO:0000256" key="1">
    <source>
        <dbReference type="ARBA" id="ARBA00012344"/>
    </source>
</evidence>
<dbReference type="InterPro" id="IPR003604">
    <property type="entry name" value="Matrin/U1-like-C_Znf_C2H2"/>
</dbReference>
<feature type="domain" description="J" evidence="9">
    <location>
        <begin position="17"/>
        <end position="83"/>
    </location>
</feature>
<dbReference type="PANTHER" id="PTHR44029:SF1">
    <property type="entry name" value="DNAJ HOMOLOG SUBFAMILY C MEMBER 21"/>
    <property type="match status" value="1"/>
</dbReference>
<dbReference type="Pfam" id="PF21884">
    <property type="entry name" value="ZUO1-like_ZHD"/>
    <property type="match status" value="1"/>
</dbReference>
<dbReference type="GO" id="GO:0003676">
    <property type="term" value="F:nucleic acid binding"/>
    <property type="evidence" value="ECO:0007669"/>
    <property type="project" value="InterPro"/>
</dbReference>
<gene>
    <name evidence="11" type="ORF">MGL_2101</name>
</gene>
<dbReference type="GO" id="GO:0061928">
    <property type="term" value="F:glutathione specific gamma-glutamylcyclotransferase activity"/>
    <property type="evidence" value="ECO:0007669"/>
    <property type="project" value="UniProtKB-EC"/>
</dbReference>
<feature type="region of interest" description="Disordered" evidence="8">
    <location>
        <begin position="417"/>
        <end position="467"/>
    </location>
</feature>
<dbReference type="Pfam" id="PF12171">
    <property type="entry name" value="zf-C2H2_jaz"/>
    <property type="match status" value="1"/>
</dbReference>
<evidence type="ECO:0000313" key="12">
    <source>
        <dbReference type="Proteomes" id="UP000008837"/>
    </source>
</evidence>
<dbReference type="Gene3D" id="3.10.490.10">
    <property type="entry name" value="Gamma-glutamyl cyclotransferase-like"/>
    <property type="match status" value="1"/>
</dbReference>
<dbReference type="Gene3D" id="3.30.160.60">
    <property type="entry name" value="Classic Zinc Finger"/>
    <property type="match status" value="1"/>
</dbReference>
<keyword evidence="3 6" id="KW-0863">Zinc-finger</keyword>
<dbReference type="InterPro" id="IPR036869">
    <property type="entry name" value="J_dom_sf"/>
</dbReference>
<dbReference type="InterPro" id="IPR006840">
    <property type="entry name" value="ChaC"/>
</dbReference>
<dbReference type="SUPFAM" id="SSF57667">
    <property type="entry name" value="beta-beta-alpha zinc fingers"/>
    <property type="match status" value="1"/>
</dbReference>
<dbReference type="PANTHER" id="PTHR44029">
    <property type="entry name" value="DNAJ HOMOLOG SUBFAMILY C MEMBER 21"/>
    <property type="match status" value="1"/>
</dbReference>
<dbReference type="PROSITE" id="PS50157">
    <property type="entry name" value="ZINC_FINGER_C2H2_2"/>
    <property type="match status" value="1"/>
</dbReference>
<dbReference type="PROSITE" id="PS00636">
    <property type="entry name" value="DNAJ_1"/>
    <property type="match status" value="1"/>
</dbReference>
<dbReference type="GO" id="GO:0005737">
    <property type="term" value="C:cytoplasm"/>
    <property type="evidence" value="ECO:0007669"/>
    <property type="project" value="TreeGrafter"/>
</dbReference>
<feature type="region of interest" description="Disordered" evidence="8">
    <location>
        <begin position="304"/>
        <end position="345"/>
    </location>
</feature>
<dbReference type="SMART" id="SM00451">
    <property type="entry name" value="ZnF_U1"/>
    <property type="match status" value="1"/>
</dbReference>
<organism evidence="11 12">
    <name type="scientific">Malassezia globosa (strain ATCC MYA-4612 / CBS 7966)</name>
    <name type="common">Dandruff-associated fungus</name>
    <dbReference type="NCBI Taxonomy" id="425265"/>
    <lineage>
        <taxon>Eukaryota</taxon>
        <taxon>Fungi</taxon>
        <taxon>Dikarya</taxon>
        <taxon>Basidiomycota</taxon>
        <taxon>Ustilaginomycotina</taxon>
        <taxon>Malasseziomycetes</taxon>
        <taxon>Malasseziales</taxon>
        <taxon>Malasseziaceae</taxon>
        <taxon>Malassezia</taxon>
    </lineage>
</organism>
<protein>
    <recommendedName>
        <fullName evidence="1">glutathione-specific gamma-glutamylcyclotransferase</fullName>
        <ecNumber evidence="1">4.3.2.7</ecNumber>
    </recommendedName>
</protein>
<evidence type="ECO:0000256" key="5">
    <source>
        <dbReference type="ARBA" id="ARBA00023239"/>
    </source>
</evidence>
<evidence type="ECO:0000256" key="2">
    <source>
        <dbReference type="ARBA" id="ARBA00022723"/>
    </source>
</evidence>
<feature type="region of interest" description="Disordered" evidence="8">
    <location>
        <begin position="692"/>
        <end position="718"/>
    </location>
</feature>
<dbReference type="CDD" id="cd06257">
    <property type="entry name" value="DnaJ"/>
    <property type="match status" value="1"/>
</dbReference>
<sequence>MGARPSSEVVDDDRFVDYYELLEVEQDDSMDVIRKSYRRLALRLHPDKNPGEEEEAKKKFVRLQEAYDVLMDEQERAWYDKNRERLVNGVDEDEGEEDVDAKCQYFKSGGEAPKATSMSAGIGVPHLLRFHAPSLAKDTSDSATSFFGTFRRLFERIAEEDCVASPYPGEEHTGDAAESWRDNVSMYPSFGHPDTPYVCANEADELACVRAFYQFWSSFSSRKCFAWKDVHETRQAKDRRIKRLLEKENKRSRDAARREYNEAIHGLVTFIRRRDPRVKAHHAQQQNKASNEADQMWRRAEAIRRQNEKRAQADAFEAQSWQMTSDPENDSEFVDDFSDGASLDEASGDDSMWDCVACNKRFQSQAAWSNHERSKKHRKEVERLKREMLEEDEELIETMHDTDEMHDINAKTSDLTLDESANEFAPASRKKDKKRRKQQMKMEAAITPDSFAQPRHEGTGSAEENPNDHERQTMFQTMLPHLAELPVYKDRPAGSFDIFGYGSLIFKPPPHAISYTPGYIQGYVRRFAQHSEDHRGTPERPGRVVTLVSAELWHSLAQADEAPEGDIVWGISYTIDPAYAEEVRAYLDHREKNGYTPLWEPIYGYHDGNRDASEPHILIPEALVYVGLPDNPAFVGPQPLDELAQRIYTSEGPSGRNDEYLLRLADAVRILTPQSSDHHLFALEEKVRALQAKAADQNGPETKPKSRPQGEGQGTTTWYGGVQRVPSNVFLTLQVVCACSREKPCLGSSAIHKTVRRQEEVECGYYIACAD</sequence>
<evidence type="ECO:0000256" key="7">
    <source>
        <dbReference type="SAM" id="Coils"/>
    </source>
</evidence>
<dbReference type="InterPro" id="IPR022755">
    <property type="entry name" value="Znf_C2H2_jaz"/>
</dbReference>
<dbReference type="Gene3D" id="1.10.287.110">
    <property type="entry name" value="DnaJ domain"/>
    <property type="match status" value="1"/>
</dbReference>
<comment type="caution">
    <text evidence="11">The sequence shown here is derived from an EMBL/GenBank/DDBJ whole genome shotgun (WGS) entry which is preliminary data.</text>
</comment>
<dbReference type="Pfam" id="PF04752">
    <property type="entry name" value="ChaC"/>
    <property type="match status" value="1"/>
</dbReference>
<keyword evidence="2" id="KW-0479">Metal-binding</keyword>
<dbReference type="GeneID" id="5855409"/>
<dbReference type="InterPro" id="IPR054076">
    <property type="entry name" value="ZUO1-like_ZHD"/>
</dbReference>
<name>A8Q0Y9_MALGO</name>
<dbReference type="PROSITE" id="PS50076">
    <property type="entry name" value="DNAJ_2"/>
    <property type="match status" value="1"/>
</dbReference>
<evidence type="ECO:0000259" key="10">
    <source>
        <dbReference type="PROSITE" id="PS50157"/>
    </source>
</evidence>
<dbReference type="SMART" id="SM00271">
    <property type="entry name" value="DnaJ"/>
    <property type="match status" value="1"/>
</dbReference>
<dbReference type="RefSeq" id="XP_001731102.1">
    <property type="nucleotide sequence ID" value="XM_001731050.1"/>
</dbReference>
<proteinExistence type="predicted"/>
<reference evidence="11 12" key="1">
    <citation type="journal article" date="2007" name="Proc. Natl. Acad. Sci. U.S.A.">
        <title>Dandruff-associated Malassezia genomes reveal convergent and divergent virulence traits shared with plant and human fungal pathogens.</title>
        <authorList>
            <person name="Xu J."/>
            <person name="Saunders C.W."/>
            <person name="Hu P."/>
            <person name="Grant R.A."/>
            <person name="Boekhout T."/>
            <person name="Kuramae E.E."/>
            <person name="Kronstad J.W."/>
            <person name="Deangelis Y.M."/>
            <person name="Reeder N.L."/>
            <person name="Johnstone K.R."/>
            <person name="Leland M."/>
            <person name="Fieno A.M."/>
            <person name="Begley W.M."/>
            <person name="Sun Y."/>
            <person name="Lacey M.P."/>
            <person name="Chaudhary T."/>
            <person name="Keough T."/>
            <person name="Chu L."/>
            <person name="Sears R."/>
            <person name="Yuan B."/>
            <person name="Dawson T.L.Jr."/>
        </authorList>
    </citation>
    <scope>NUCLEOTIDE SEQUENCE [LARGE SCALE GENOMIC DNA]</scope>
    <source>
        <strain evidence="12">ATCC MYA-4612 / CBS 7966</strain>
    </source>
</reference>
<evidence type="ECO:0000256" key="4">
    <source>
        <dbReference type="ARBA" id="ARBA00022833"/>
    </source>
</evidence>
<keyword evidence="4" id="KW-0862">Zinc</keyword>
<dbReference type="GO" id="GO:0006751">
    <property type="term" value="P:glutathione catabolic process"/>
    <property type="evidence" value="ECO:0007669"/>
    <property type="project" value="InterPro"/>
</dbReference>
<dbReference type="InParanoid" id="A8Q0Y9"/>
<dbReference type="KEGG" id="mgl:MGL_2101"/>
<feature type="domain" description="C2H2-type" evidence="10">
    <location>
        <begin position="353"/>
        <end position="382"/>
    </location>
</feature>
<feature type="coiled-coil region" evidence="7">
    <location>
        <begin position="371"/>
        <end position="401"/>
    </location>
</feature>
<dbReference type="InterPro" id="IPR001623">
    <property type="entry name" value="DnaJ_domain"/>
</dbReference>
<dbReference type="OrthoDB" id="5894at2759"/>
<dbReference type="EMBL" id="AAYY01000006">
    <property type="protein sequence ID" value="EDP43888.1"/>
    <property type="molecule type" value="Genomic_DNA"/>
</dbReference>
<feature type="compositionally biased region" description="Basic residues" evidence="8">
    <location>
        <begin position="428"/>
        <end position="439"/>
    </location>
</feature>
<keyword evidence="12" id="KW-1185">Reference proteome</keyword>
<dbReference type="GO" id="GO:0008270">
    <property type="term" value="F:zinc ion binding"/>
    <property type="evidence" value="ECO:0007669"/>
    <property type="project" value="UniProtKB-KW"/>
</dbReference>